<comment type="caution">
    <text evidence="1">The sequence shown here is derived from an EMBL/GenBank/DDBJ whole genome shotgun (WGS) entry which is preliminary data.</text>
</comment>
<name>A0ACB9P9U4_BAUVA</name>
<reference evidence="1 2" key="1">
    <citation type="journal article" date="2022" name="DNA Res.">
        <title>Chromosomal-level genome assembly of the orchid tree Bauhinia variegata (Leguminosae; Cercidoideae) supports the allotetraploid origin hypothesis of Bauhinia.</title>
        <authorList>
            <person name="Zhong Y."/>
            <person name="Chen Y."/>
            <person name="Zheng D."/>
            <person name="Pang J."/>
            <person name="Liu Y."/>
            <person name="Luo S."/>
            <person name="Meng S."/>
            <person name="Qian L."/>
            <person name="Wei D."/>
            <person name="Dai S."/>
            <person name="Zhou R."/>
        </authorList>
    </citation>
    <scope>NUCLEOTIDE SEQUENCE [LARGE SCALE GENOMIC DNA]</scope>
    <source>
        <strain evidence="1">BV-YZ2020</strain>
    </source>
</reference>
<dbReference type="EMBL" id="CM039430">
    <property type="protein sequence ID" value="KAI4345208.1"/>
    <property type="molecule type" value="Genomic_DNA"/>
</dbReference>
<proteinExistence type="predicted"/>
<sequence length="232" mass="25067">MSSRYPILENRPIDQWKVTELKEELKRRKLKINGLKDDLIKRLDEALRIEREAAEAAKKDEVNGFECGSQPVVALKDSQTVTVDVKVGGGNAKIVDAGEKENTATVGPIKEGKAEKIPETVVNDSIKNDSLDSVTIAAEVNNSVPAMVLEVEGNKLPAGLDSESVGKEFGVLSSTLESSIMVTECVSTEVVVSGQESYNAETRKDNGDSATKQDNEESKSQLEIEESKSAGD</sequence>
<protein>
    <submittedName>
        <fullName evidence="1">Uncharacterized protein</fullName>
    </submittedName>
</protein>
<gene>
    <name evidence="1" type="ORF">L6164_012351</name>
</gene>
<accession>A0ACB9P9U4</accession>
<dbReference type="Proteomes" id="UP000828941">
    <property type="component" value="Chromosome 5"/>
</dbReference>
<keyword evidence="2" id="KW-1185">Reference proteome</keyword>
<evidence type="ECO:0000313" key="2">
    <source>
        <dbReference type="Proteomes" id="UP000828941"/>
    </source>
</evidence>
<organism evidence="1 2">
    <name type="scientific">Bauhinia variegata</name>
    <name type="common">Purple orchid tree</name>
    <name type="synonym">Phanera variegata</name>
    <dbReference type="NCBI Taxonomy" id="167791"/>
    <lineage>
        <taxon>Eukaryota</taxon>
        <taxon>Viridiplantae</taxon>
        <taxon>Streptophyta</taxon>
        <taxon>Embryophyta</taxon>
        <taxon>Tracheophyta</taxon>
        <taxon>Spermatophyta</taxon>
        <taxon>Magnoliopsida</taxon>
        <taxon>eudicotyledons</taxon>
        <taxon>Gunneridae</taxon>
        <taxon>Pentapetalae</taxon>
        <taxon>rosids</taxon>
        <taxon>fabids</taxon>
        <taxon>Fabales</taxon>
        <taxon>Fabaceae</taxon>
        <taxon>Cercidoideae</taxon>
        <taxon>Cercideae</taxon>
        <taxon>Bauhiniinae</taxon>
        <taxon>Bauhinia</taxon>
    </lineage>
</organism>
<evidence type="ECO:0000313" key="1">
    <source>
        <dbReference type="EMBL" id="KAI4345208.1"/>
    </source>
</evidence>